<comment type="catalytic activity">
    <reaction evidence="13">
        <text>3-methylbutanoyl-CoA + malonyl-[ACP] + H(+) = 5-methyl-3-oxohexanoyl-[ACP] + CO2 + CoA</text>
        <dbReference type="Rhea" id="RHEA:42272"/>
        <dbReference type="Rhea" id="RHEA-COMP:9623"/>
        <dbReference type="Rhea" id="RHEA-COMP:9941"/>
        <dbReference type="ChEBI" id="CHEBI:15378"/>
        <dbReference type="ChEBI" id="CHEBI:16526"/>
        <dbReference type="ChEBI" id="CHEBI:57287"/>
        <dbReference type="ChEBI" id="CHEBI:57345"/>
        <dbReference type="ChEBI" id="CHEBI:78449"/>
        <dbReference type="ChEBI" id="CHEBI:78822"/>
        <dbReference type="EC" id="2.3.1.300"/>
    </reaction>
    <physiologicalReaction direction="left-to-right" evidence="13">
        <dbReference type="Rhea" id="RHEA:42273"/>
    </physiologicalReaction>
</comment>
<dbReference type="NCBIfam" id="TIGR00747">
    <property type="entry name" value="fabH"/>
    <property type="match status" value="1"/>
</dbReference>
<dbReference type="HAMAP" id="MF_01815">
    <property type="entry name" value="FabH"/>
    <property type="match status" value="1"/>
</dbReference>
<evidence type="ECO:0000256" key="5">
    <source>
        <dbReference type="ARBA" id="ARBA00022832"/>
    </source>
</evidence>
<dbReference type="GO" id="GO:0006633">
    <property type="term" value="P:fatty acid biosynthetic process"/>
    <property type="evidence" value="ECO:0007669"/>
    <property type="project" value="UniProtKB-UniRule"/>
</dbReference>
<dbReference type="GO" id="GO:0033818">
    <property type="term" value="F:beta-ketoacyl-acyl-carrier-protein synthase III activity"/>
    <property type="evidence" value="ECO:0007669"/>
    <property type="project" value="UniProtKB-UniRule"/>
</dbReference>
<evidence type="ECO:0000256" key="6">
    <source>
        <dbReference type="ARBA" id="ARBA00023098"/>
    </source>
</evidence>
<reference evidence="17 18" key="1">
    <citation type="journal article" date="2016" name="Nat. Commun.">
        <title>Thousands of microbial genomes shed light on interconnected biogeochemical processes in an aquifer system.</title>
        <authorList>
            <person name="Anantharaman K."/>
            <person name="Brown C.T."/>
            <person name="Hug L.A."/>
            <person name="Sharon I."/>
            <person name="Castelle C.J."/>
            <person name="Probst A.J."/>
            <person name="Thomas B.C."/>
            <person name="Singh A."/>
            <person name="Wilkins M.J."/>
            <person name="Karaoz U."/>
            <person name="Brodie E.L."/>
            <person name="Williams K.H."/>
            <person name="Hubbard S.S."/>
            <person name="Banfield J.F."/>
        </authorList>
    </citation>
    <scope>NUCLEOTIDE SEQUENCE [LARGE SCALE GENOMIC DNA]</scope>
</reference>
<evidence type="ECO:0000256" key="2">
    <source>
        <dbReference type="ARBA" id="ARBA00008642"/>
    </source>
</evidence>
<evidence type="ECO:0000313" key="17">
    <source>
        <dbReference type="EMBL" id="OGC07306.1"/>
    </source>
</evidence>
<feature type="active site" evidence="14">
    <location>
        <position position="277"/>
    </location>
</feature>
<proteinExistence type="inferred from homology"/>
<dbReference type="PANTHER" id="PTHR43091:SF1">
    <property type="entry name" value="BETA-KETOACYL-[ACYL-CARRIER-PROTEIN] SYNTHASE III, CHLOROPLASTIC"/>
    <property type="match status" value="1"/>
</dbReference>
<keyword evidence="14" id="KW-0963">Cytoplasm</keyword>
<comment type="subunit">
    <text evidence="14">Homodimer.</text>
</comment>
<dbReference type="SUPFAM" id="SSF53901">
    <property type="entry name" value="Thiolase-like"/>
    <property type="match status" value="1"/>
</dbReference>
<organism evidence="17 18">
    <name type="scientific">candidate division WOR-1 bacterium RIFCSPLOWO2_02_FULL_46_20</name>
    <dbReference type="NCBI Taxonomy" id="1802567"/>
    <lineage>
        <taxon>Bacteria</taxon>
        <taxon>Bacillati</taxon>
        <taxon>Saganbacteria</taxon>
    </lineage>
</organism>
<keyword evidence="7 14" id="KW-0275">Fatty acid biosynthesis</keyword>
<dbReference type="PANTHER" id="PTHR43091">
    <property type="entry name" value="3-OXOACYL-[ACYL-CARRIER-PROTEIN] SYNTHASE"/>
    <property type="match status" value="1"/>
</dbReference>
<name>A0A1F4RGR2_UNCSA</name>
<accession>A0A1F4RGR2</accession>
<comment type="catalytic activity">
    <reaction evidence="10">
        <text>malonyl-[ACP] + acetyl-CoA + H(+) = 3-oxobutanoyl-[ACP] + CO2 + CoA</text>
        <dbReference type="Rhea" id="RHEA:12080"/>
        <dbReference type="Rhea" id="RHEA-COMP:9623"/>
        <dbReference type="Rhea" id="RHEA-COMP:9625"/>
        <dbReference type="ChEBI" id="CHEBI:15378"/>
        <dbReference type="ChEBI" id="CHEBI:16526"/>
        <dbReference type="ChEBI" id="CHEBI:57287"/>
        <dbReference type="ChEBI" id="CHEBI:57288"/>
        <dbReference type="ChEBI" id="CHEBI:78449"/>
        <dbReference type="ChEBI" id="CHEBI:78450"/>
        <dbReference type="EC" id="2.3.1.180"/>
    </reaction>
    <physiologicalReaction direction="left-to-right" evidence="10">
        <dbReference type="Rhea" id="RHEA:12081"/>
    </physiologicalReaction>
</comment>
<evidence type="ECO:0000259" key="16">
    <source>
        <dbReference type="Pfam" id="PF08545"/>
    </source>
</evidence>
<feature type="domain" description="Beta-ketoacyl-[acyl-carrier-protein] synthase III N-terminal" evidence="16">
    <location>
        <begin position="106"/>
        <end position="184"/>
    </location>
</feature>
<dbReference type="UniPathway" id="UPA00094"/>
<feature type="region of interest" description="ACP-binding" evidence="14">
    <location>
        <begin position="248"/>
        <end position="252"/>
    </location>
</feature>
<dbReference type="InterPro" id="IPR016039">
    <property type="entry name" value="Thiolase-like"/>
</dbReference>
<sequence>MKAKIIGVGSCVPSRVVTNNDLAKSVDTSDEWIKTRTGICERRISDEDTSTSDLALGACKKALAAAKFPAENLDLIVVGTTSPDTLFPSVSCILQYKLGATKAAAFDVSAACSGFNFALTIGSSFIENKTYKNVLVVGADTLTKYLDWTDRGTCVLFGDGAGAVVLTASENEAGILASWLKAEGSLGYHLIMPGGGSRDPEQKHGRFIRMDGKEVFKFAVRALEESIVGSLKLANLKIEDVDLFIPHQANIRIVNYTIKKMGLSKEKVYVNLHKYGNTSAASIPLALDEALADGKIKKGDIIVLSGFGAGLTCGANVIKWGG</sequence>
<dbReference type="FunFam" id="3.40.47.10:FF:000004">
    <property type="entry name" value="3-oxoacyl-[acyl-carrier-protein] synthase 3"/>
    <property type="match status" value="1"/>
</dbReference>
<keyword evidence="8 14" id="KW-0511">Multifunctional enzyme</keyword>
<feature type="domain" description="Beta-ketoacyl-[acyl-carrier-protein] synthase III C-terminal" evidence="15">
    <location>
        <begin position="232"/>
        <end position="320"/>
    </location>
</feature>
<comment type="subcellular location">
    <subcellularLocation>
        <location evidence="14">Cytoplasm</location>
    </subcellularLocation>
</comment>
<evidence type="ECO:0000256" key="1">
    <source>
        <dbReference type="ARBA" id="ARBA00005194"/>
    </source>
</evidence>
<comment type="caution">
    <text evidence="17">The sequence shown here is derived from an EMBL/GenBank/DDBJ whole genome shotgun (WGS) entry which is preliminary data.</text>
</comment>
<comment type="domain">
    <text evidence="14">The last Arg residue of the ACP-binding site is essential for the weak association between ACP/AcpP and FabH.</text>
</comment>
<comment type="catalytic activity">
    <reaction evidence="11">
        <text>(2S)-2-methylbutanoyl-CoA + malonyl-[ACP] + H(+) = (4S)-4-methyl-3-oxohexanoyl-[ACP] + CO2 + CoA</text>
        <dbReference type="Rhea" id="RHEA:42276"/>
        <dbReference type="Rhea" id="RHEA-COMP:9623"/>
        <dbReference type="Rhea" id="RHEA-COMP:17148"/>
        <dbReference type="ChEBI" id="CHEBI:15378"/>
        <dbReference type="ChEBI" id="CHEBI:16526"/>
        <dbReference type="ChEBI" id="CHEBI:57287"/>
        <dbReference type="ChEBI" id="CHEBI:78449"/>
        <dbReference type="ChEBI" id="CHEBI:88166"/>
        <dbReference type="ChEBI" id="CHEBI:167462"/>
        <dbReference type="EC" id="2.3.1.300"/>
    </reaction>
    <physiologicalReaction direction="left-to-right" evidence="11">
        <dbReference type="Rhea" id="RHEA:42277"/>
    </physiologicalReaction>
</comment>
<dbReference type="GO" id="GO:0004315">
    <property type="term" value="F:3-oxoacyl-[acyl-carrier-protein] synthase activity"/>
    <property type="evidence" value="ECO:0007669"/>
    <property type="project" value="InterPro"/>
</dbReference>
<dbReference type="AlphaFoldDB" id="A0A1F4RGR2"/>
<feature type="active site" evidence="14">
    <location>
        <position position="112"/>
    </location>
</feature>
<dbReference type="Pfam" id="PF08545">
    <property type="entry name" value="ACP_syn_III"/>
    <property type="match status" value="1"/>
</dbReference>
<evidence type="ECO:0000256" key="13">
    <source>
        <dbReference type="ARBA" id="ARBA00052985"/>
    </source>
</evidence>
<keyword evidence="3 14" id="KW-0444">Lipid biosynthesis</keyword>
<dbReference type="CDD" id="cd00830">
    <property type="entry name" value="KAS_III"/>
    <property type="match status" value="1"/>
</dbReference>
<comment type="function">
    <text evidence="14">Catalyzes the condensation reaction of fatty acid synthesis by the addition to an acyl acceptor of two carbons from malonyl-ACP. Catalyzes the first condensation reaction which initiates fatty acid synthesis and may therefore play a role in governing the total rate of fatty acid production. Possesses both acetoacetyl-ACP synthase and acetyl transacylase activities. Its substrate specificity determines the biosynthesis of branched-chain and/or straight-chain of fatty acids.</text>
</comment>
<evidence type="ECO:0000256" key="9">
    <source>
        <dbReference type="ARBA" id="ARBA00023315"/>
    </source>
</evidence>
<evidence type="ECO:0000256" key="4">
    <source>
        <dbReference type="ARBA" id="ARBA00022679"/>
    </source>
</evidence>
<dbReference type="NCBIfam" id="NF006829">
    <property type="entry name" value="PRK09352.1"/>
    <property type="match status" value="1"/>
</dbReference>
<evidence type="ECO:0000256" key="10">
    <source>
        <dbReference type="ARBA" id="ARBA00051096"/>
    </source>
</evidence>
<dbReference type="EC" id="2.3.1.180" evidence="14"/>
<evidence type="ECO:0000256" key="12">
    <source>
        <dbReference type="ARBA" id="ARBA00052467"/>
    </source>
</evidence>
<gene>
    <name evidence="14" type="primary">fabH</name>
    <name evidence="17" type="ORF">A3H38_04475</name>
</gene>
<evidence type="ECO:0000313" key="18">
    <source>
        <dbReference type="Proteomes" id="UP000176938"/>
    </source>
</evidence>
<comment type="similarity">
    <text evidence="2 14">Belongs to the thiolase-like superfamily. FabH family.</text>
</comment>
<dbReference type="InterPro" id="IPR004655">
    <property type="entry name" value="FabH"/>
</dbReference>
<evidence type="ECO:0000256" key="3">
    <source>
        <dbReference type="ARBA" id="ARBA00022516"/>
    </source>
</evidence>
<evidence type="ECO:0000256" key="14">
    <source>
        <dbReference type="HAMAP-Rule" id="MF_01815"/>
    </source>
</evidence>
<evidence type="ECO:0000259" key="15">
    <source>
        <dbReference type="Pfam" id="PF08541"/>
    </source>
</evidence>
<feature type="active site" evidence="14">
    <location>
        <position position="247"/>
    </location>
</feature>
<dbReference type="Gene3D" id="3.40.47.10">
    <property type="match status" value="1"/>
</dbReference>
<protein>
    <recommendedName>
        <fullName evidence="14">Beta-ketoacyl-[acyl-carrier-protein] synthase III</fullName>
        <shortName evidence="14">Beta-ketoacyl-ACP synthase III</shortName>
        <shortName evidence="14">KAS III</shortName>
        <ecNumber evidence="14">2.3.1.180</ecNumber>
    </recommendedName>
    <alternativeName>
        <fullName evidence="14">3-oxoacyl-[acyl-carrier-protein] synthase 3</fullName>
    </alternativeName>
    <alternativeName>
        <fullName evidence="14">3-oxoacyl-[acyl-carrier-protein] synthase III</fullName>
    </alternativeName>
</protein>
<evidence type="ECO:0000256" key="11">
    <source>
        <dbReference type="ARBA" id="ARBA00052407"/>
    </source>
</evidence>
<keyword evidence="4 14" id="KW-0808">Transferase</keyword>
<keyword evidence="9 14" id="KW-0012">Acyltransferase</keyword>
<dbReference type="Proteomes" id="UP000176938">
    <property type="component" value="Unassembled WGS sequence"/>
</dbReference>
<dbReference type="EMBL" id="METP01000006">
    <property type="protein sequence ID" value="OGC07306.1"/>
    <property type="molecule type" value="Genomic_DNA"/>
</dbReference>
<evidence type="ECO:0000256" key="8">
    <source>
        <dbReference type="ARBA" id="ARBA00023268"/>
    </source>
</evidence>
<comment type="catalytic activity">
    <reaction evidence="12">
        <text>2-methylpropanoyl-CoA + malonyl-[ACP] + H(+) = 4-methyl-3-oxopentanoyl-[ACP] + CO2 + CoA</text>
        <dbReference type="Rhea" id="RHEA:42268"/>
        <dbReference type="Rhea" id="RHEA-COMP:9623"/>
        <dbReference type="Rhea" id="RHEA-COMP:9940"/>
        <dbReference type="ChEBI" id="CHEBI:15378"/>
        <dbReference type="ChEBI" id="CHEBI:16526"/>
        <dbReference type="ChEBI" id="CHEBI:57287"/>
        <dbReference type="ChEBI" id="CHEBI:57338"/>
        <dbReference type="ChEBI" id="CHEBI:78449"/>
        <dbReference type="ChEBI" id="CHEBI:78820"/>
        <dbReference type="EC" id="2.3.1.300"/>
    </reaction>
    <physiologicalReaction direction="left-to-right" evidence="12">
        <dbReference type="Rhea" id="RHEA:42269"/>
    </physiologicalReaction>
</comment>
<keyword evidence="6 14" id="KW-0443">Lipid metabolism</keyword>
<dbReference type="Pfam" id="PF08541">
    <property type="entry name" value="ACP_syn_III_C"/>
    <property type="match status" value="1"/>
</dbReference>
<dbReference type="InterPro" id="IPR013747">
    <property type="entry name" value="ACP_syn_III_C"/>
</dbReference>
<evidence type="ECO:0000256" key="7">
    <source>
        <dbReference type="ARBA" id="ARBA00023160"/>
    </source>
</evidence>
<dbReference type="InterPro" id="IPR013751">
    <property type="entry name" value="ACP_syn_III_N"/>
</dbReference>
<dbReference type="GO" id="GO:0005737">
    <property type="term" value="C:cytoplasm"/>
    <property type="evidence" value="ECO:0007669"/>
    <property type="project" value="UniProtKB-SubCell"/>
</dbReference>
<keyword evidence="5 14" id="KW-0276">Fatty acid metabolism</keyword>
<comment type="pathway">
    <text evidence="1 14">Lipid metabolism; fatty acid biosynthesis.</text>
</comment>